<organism evidence="4 5">
    <name type="scientific">Talaromyces pinophilus</name>
    <name type="common">Penicillium pinophilum</name>
    <dbReference type="NCBI Taxonomy" id="128442"/>
    <lineage>
        <taxon>Eukaryota</taxon>
        <taxon>Fungi</taxon>
        <taxon>Dikarya</taxon>
        <taxon>Ascomycota</taxon>
        <taxon>Pezizomycotina</taxon>
        <taxon>Eurotiomycetes</taxon>
        <taxon>Eurotiomycetidae</taxon>
        <taxon>Eurotiales</taxon>
        <taxon>Trichocomaceae</taxon>
        <taxon>Talaromyces</taxon>
        <taxon>Talaromyces sect. Talaromyces</taxon>
    </lineage>
</organism>
<dbReference type="EMBL" id="DF933818">
    <property type="protein sequence ID" value="GAM37173.1"/>
    <property type="molecule type" value="Genomic_DNA"/>
</dbReference>
<dbReference type="Pfam" id="PF00026">
    <property type="entry name" value="Asp"/>
    <property type="match status" value="1"/>
</dbReference>
<dbReference type="GO" id="GO:0000324">
    <property type="term" value="C:fungal-type vacuole"/>
    <property type="evidence" value="ECO:0007669"/>
    <property type="project" value="TreeGrafter"/>
</dbReference>
<dbReference type="SUPFAM" id="SSF50630">
    <property type="entry name" value="Acid proteases"/>
    <property type="match status" value="1"/>
</dbReference>
<accession>A0A6V8HG67</accession>
<evidence type="ECO:0000313" key="5">
    <source>
        <dbReference type="Proteomes" id="UP000053095"/>
    </source>
</evidence>
<comment type="similarity">
    <text evidence="1">Belongs to the peptidase A1 family.</text>
</comment>
<dbReference type="PROSITE" id="PS51767">
    <property type="entry name" value="PEPTIDASE_A1"/>
    <property type="match status" value="1"/>
</dbReference>
<dbReference type="Gene3D" id="2.40.70.10">
    <property type="entry name" value="Acid Proteases"/>
    <property type="match status" value="2"/>
</dbReference>
<evidence type="ECO:0000259" key="3">
    <source>
        <dbReference type="PROSITE" id="PS51767"/>
    </source>
</evidence>
<dbReference type="InterPro" id="IPR021109">
    <property type="entry name" value="Peptidase_aspartic_dom_sf"/>
</dbReference>
<dbReference type="CDD" id="cd05471">
    <property type="entry name" value="pepsin_like"/>
    <property type="match status" value="1"/>
</dbReference>
<evidence type="ECO:0000313" key="4">
    <source>
        <dbReference type="EMBL" id="GAM37173.1"/>
    </source>
</evidence>
<dbReference type="InterPro" id="IPR001461">
    <property type="entry name" value="Aspartic_peptidase_A1"/>
</dbReference>
<sequence>MGNDNILINTNGQKPMQEETHLNEWGHLQLDGGVAVLDVTNNLTKELGYFIQVGFGTPAQRHSVFLDTSSLSTYILSVDCDSCAAAGDDEKGYNSSASSTHKDNGTSVELDYVYLKSSGRASQDSMTLGQVEIQDQWYQESMHVQWQGVSYDDVWIIYGILGLGNPHARGAVKGSRSALTNAAIQGVLKTNVFGLKLASPGQLMIGDVNQQLFHGPITWFPLSNITTKVILPEAWQTHSDSGGVKFELPSGQYREWPLDNHTVLFSTSFPYIYLDSYTASSLMDALGFDFDQFMLPPNVPCEERKYMPDVSLTIAGHTFILSPYDYTVEWKWPGYPMGCVSAFSFFDPEEDNAPNQIILGSAFLRKYYSIYDYNSKAVGFATLA</sequence>
<keyword evidence="4" id="KW-0645">Protease</keyword>
<reference evidence="5" key="1">
    <citation type="journal article" date="2015" name="Genome Announc.">
        <title>Draft genome sequence of Talaromyces cellulolyticus strain Y-94, a source of lignocellulosic biomass-degrading enzymes.</title>
        <authorList>
            <person name="Fujii T."/>
            <person name="Koike H."/>
            <person name="Sawayama S."/>
            <person name="Yano S."/>
            <person name="Inoue H."/>
        </authorList>
    </citation>
    <scope>NUCLEOTIDE SEQUENCE [LARGE SCALE GENOMIC DNA]</scope>
    <source>
        <strain evidence="5">Y-94</strain>
    </source>
</reference>
<dbReference type="InterPro" id="IPR033121">
    <property type="entry name" value="PEPTIDASE_A1"/>
</dbReference>
<dbReference type="PANTHER" id="PTHR47966">
    <property type="entry name" value="BETA-SITE APP-CLEAVING ENZYME, ISOFORM A-RELATED"/>
    <property type="match status" value="1"/>
</dbReference>
<evidence type="ECO:0000256" key="1">
    <source>
        <dbReference type="ARBA" id="ARBA00007447"/>
    </source>
</evidence>
<dbReference type="PANTHER" id="PTHR47966:SF51">
    <property type="entry name" value="BETA-SITE APP-CLEAVING ENZYME, ISOFORM A-RELATED"/>
    <property type="match status" value="1"/>
</dbReference>
<feature type="domain" description="Peptidase A1" evidence="3">
    <location>
        <begin position="49"/>
        <end position="381"/>
    </location>
</feature>
<evidence type="ECO:0000256" key="2">
    <source>
        <dbReference type="ARBA" id="ARBA00022801"/>
    </source>
</evidence>
<gene>
    <name evidence="4" type="ORF">TCE0_022f06864</name>
</gene>
<protein>
    <submittedName>
        <fullName evidence="4">Vacuolar protease</fullName>
    </submittedName>
</protein>
<dbReference type="Proteomes" id="UP000053095">
    <property type="component" value="Unassembled WGS sequence"/>
</dbReference>
<proteinExistence type="inferred from homology"/>
<keyword evidence="2" id="KW-0378">Hydrolase</keyword>
<name>A0A6V8HG67_TALPI</name>
<dbReference type="InterPro" id="IPR034164">
    <property type="entry name" value="Pepsin-like_dom"/>
</dbReference>
<dbReference type="GO" id="GO:0006508">
    <property type="term" value="P:proteolysis"/>
    <property type="evidence" value="ECO:0007669"/>
    <property type="project" value="UniProtKB-KW"/>
</dbReference>
<keyword evidence="5" id="KW-1185">Reference proteome</keyword>
<dbReference type="PRINTS" id="PR00792">
    <property type="entry name" value="PEPSIN"/>
</dbReference>
<dbReference type="GO" id="GO:0004190">
    <property type="term" value="F:aspartic-type endopeptidase activity"/>
    <property type="evidence" value="ECO:0007669"/>
    <property type="project" value="InterPro"/>
</dbReference>
<comment type="caution">
    <text evidence="4">The sequence shown here is derived from an EMBL/GenBank/DDBJ whole genome shotgun (WGS) entry which is preliminary data.</text>
</comment>
<dbReference type="AlphaFoldDB" id="A0A6V8HG67"/>